<reference evidence="2 3" key="2">
    <citation type="submission" date="2018-11" db="EMBL/GenBank/DDBJ databases">
        <authorList>
            <consortium name="Pathogen Informatics"/>
        </authorList>
    </citation>
    <scope>NUCLEOTIDE SEQUENCE [LARGE SCALE GENOMIC DNA]</scope>
</reference>
<dbReference type="InterPro" id="IPR014347">
    <property type="entry name" value="Tautomerase/MIF_sf"/>
</dbReference>
<evidence type="ECO:0000313" key="3">
    <source>
        <dbReference type="Proteomes" id="UP000267606"/>
    </source>
</evidence>
<accession>A0A183H059</accession>
<dbReference type="Proteomes" id="UP000267606">
    <property type="component" value="Unassembled WGS sequence"/>
</dbReference>
<name>A0A183H059_9BILA</name>
<dbReference type="EMBL" id="UZAJ01000348">
    <property type="protein sequence ID" value="VDO27375.1"/>
    <property type="molecule type" value="Genomic_DNA"/>
</dbReference>
<organism evidence="4">
    <name type="scientific">Onchocerca flexuosa</name>
    <dbReference type="NCBI Taxonomy" id="387005"/>
    <lineage>
        <taxon>Eukaryota</taxon>
        <taxon>Metazoa</taxon>
        <taxon>Ecdysozoa</taxon>
        <taxon>Nematoda</taxon>
        <taxon>Chromadorea</taxon>
        <taxon>Rhabditida</taxon>
        <taxon>Spirurina</taxon>
        <taxon>Spiruromorpha</taxon>
        <taxon>Filarioidea</taxon>
        <taxon>Onchocercidae</taxon>
        <taxon>Onchocerca</taxon>
    </lineage>
</organism>
<dbReference type="SUPFAM" id="SSF55331">
    <property type="entry name" value="Tautomerase/MIF"/>
    <property type="match status" value="1"/>
</dbReference>
<dbReference type="PROSITE" id="PS01158">
    <property type="entry name" value="MIF"/>
    <property type="match status" value="1"/>
</dbReference>
<keyword evidence="3" id="KW-1185">Reference proteome</keyword>
<dbReference type="WBParaSite" id="OFLC_0000086801-mRNA-1">
    <property type="protein sequence ID" value="OFLC_0000086801-mRNA-1"/>
    <property type="gene ID" value="OFLC_0000086801"/>
</dbReference>
<reference evidence="4" key="1">
    <citation type="submission" date="2016-06" db="UniProtKB">
        <authorList>
            <consortium name="WormBaseParasite"/>
        </authorList>
    </citation>
    <scope>IDENTIFICATION</scope>
</reference>
<evidence type="ECO:0000256" key="1">
    <source>
        <dbReference type="ARBA" id="ARBA00005851"/>
    </source>
</evidence>
<dbReference type="InterPro" id="IPR019829">
    <property type="entry name" value="Macrophage_inhib_fac_CS"/>
</dbReference>
<evidence type="ECO:0000313" key="4">
    <source>
        <dbReference type="WBParaSite" id="OFLC_0000086801-mRNA-1"/>
    </source>
</evidence>
<gene>
    <name evidence="2" type="ORF">OFLC_LOCUS869</name>
</gene>
<dbReference type="AlphaFoldDB" id="A0A183H059"/>
<dbReference type="InterPro" id="IPR001398">
    <property type="entry name" value="Macrophage_inhib_fac"/>
</dbReference>
<comment type="similarity">
    <text evidence="1">Belongs to the MIF family.</text>
</comment>
<sequence>MVNVGVGFPSALDGTNRKGYVAVHVNGGQAMVFGGSTDPCAVCVLKSIGCVGPNTVQRVLLQVVGHTILDKIRHEAR</sequence>
<protein>
    <submittedName>
        <fullName evidence="2 4">Uncharacterized protein</fullName>
    </submittedName>
</protein>
<proteinExistence type="inferred from homology"/>
<dbReference type="Pfam" id="PF01187">
    <property type="entry name" value="MIF"/>
    <property type="match status" value="1"/>
</dbReference>
<dbReference type="STRING" id="387005.A0A183H059"/>
<dbReference type="Gene3D" id="3.30.429.10">
    <property type="entry name" value="Macrophage Migration Inhibitory Factor"/>
    <property type="match status" value="1"/>
</dbReference>
<evidence type="ECO:0000313" key="2">
    <source>
        <dbReference type="EMBL" id="VDO27375.1"/>
    </source>
</evidence>